<evidence type="ECO:0000313" key="3">
    <source>
        <dbReference type="Proteomes" id="UP000501849"/>
    </source>
</evidence>
<organism evidence="2 3">
    <name type="scientific">Mycolicibacterium frederiksbergense</name>
    <dbReference type="NCBI Taxonomy" id="117567"/>
    <lineage>
        <taxon>Bacteria</taxon>
        <taxon>Bacillati</taxon>
        <taxon>Actinomycetota</taxon>
        <taxon>Actinomycetes</taxon>
        <taxon>Mycobacteriales</taxon>
        <taxon>Mycobacteriaceae</taxon>
        <taxon>Mycolicibacterium</taxon>
    </lineage>
</organism>
<keyword evidence="3" id="KW-1185">Reference proteome</keyword>
<sequence length="325" mass="34655">MLIGVAVLLVIAISVGATLLFTRDGGGGATQTANGNPPAAGEIASANDTGPVSIITEDPTCEPWRPIISTLAKQERQGWESRPYDIPASQWTTEQRQMFETVADAMRQAADQTVALAKLTPHRVMRELYEQSIAYWRAYADSIPTYEQGDNYLAGTATDTSGALVAICDAISQGSAASRGPLVPNQDPPAATSTSGSPDSPQPFMAQTGNPVCADWKRLSDNFDRDGAAWRDADPNIPSSEWDSQRRQLMMEVAPVMKTLADDLALQGLKSNDPIVSDFSMLAAQYWRAFSVAIPSYTVADSHLSAAAAYLTYAVFNACAAAIGG</sequence>
<proteinExistence type="predicted"/>
<evidence type="ECO:0000256" key="1">
    <source>
        <dbReference type="SAM" id="MobiDB-lite"/>
    </source>
</evidence>
<accession>A0A6H0RYE6</accession>
<name>A0A6H0RYE6_9MYCO</name>
<dbReference type="EMBL" id="CP038799">
    <property type="protein sequence ID" value="QIV80128.1"/>
    <property type="molecule type" value="Genomic_DNA"/>
</dbReference>
<protein>
    <submittedName>
        <fullName evidence="2">Uncharacterized protein</fullName>
    </submittedName>
</protein>
<dbReference type="KEGG" id="mfre:EXE63_03800"/>
<dbReference type="RefSeq" id="WP_168140862.1">
    <property type="nucleotide sequence ID" value="NZ_CP038799.1"/>
</dbReference>
<gene>
    <name evidence="2" type="ORF">EXE63_03800</name>
</gene>
<reference evidence="2 3" key="1">
    <citation type="submission" date="2019-04" db="EMBL/GenBank/DDBJ databases">
        <title>Draft, Whole-Genome Sequence of the Anthracene-degrading Mycobacterium frederiksbergense LB501T, Isolated from a Polycyclic Aromatic Hydrocarbon (PAH)-Contaminated Soil.</title>
        <authorList>
            <person name="Augelletti F."/>
        </authorList>
    </citation>
    <scope>NUCLEOTIDE SEQUENCE [LARGE SCALE GENOMIC DNA]</scope>
    <source>
        <strain evidence="2 3">LB 501T</strain>
    </source>
</reference>
<dbReference type="AlphaFoldDB" id="A0A6H0RYE6"/>
<feature type="region of interest" description="Disordered" evidence="1">
    <location>
        <begin position="26"/>
        <end position="46"/>
    </location>
</feature>
<feature type="compositionally biased region" description="Polar residues" evidence="1">
    <location>
        <begin position="191"/>
        <end position="208"/>
    </location>
</feature>
<evidence type="ECO:0000313" key="2">
    <source>
        <dbReference type="EMBL" id="QIV80128.1"/>
    </source>
</evidence>
<dbReference type="Proteomes" id="UP000501849">
    <property type="component" value="Chromosome"/>
</dbReference>
<feature type="region of interest" description="Disordered" evidence="1">
    <location>
        <begin position="176"/>
        <end position="208"/>
    </location>
</feature>